<dbReference type="GO" id="GO:0005509">
    <property type="term" value="F:calcium ion binding"/>
    <property type="evidence" value="ECO:0007669"/>
    <property type="project" value="InterPro"/>
</dbReference>
<protein>
    <submittedName>
        <fullName evidence="3">Hemolysin-type calcium-binding repeat-containing protein</fullName>
    </submittedName>
</protein>
<dbReference type="PROSITE" id="PS00330">
    <property type="entry name" value="HEMOLYSIN_CALCIUM"/>
    <property type="match status" value="1"/>
</dbReference>
<dbReference type="SUPFAM" id="SSF51120">
    <property type="entry name" value="beta-Roll"/>
    <property type="match status" value="1"/>
</dbReference>
<dbReference type="AlphaFoldDB" id="A0A1G6C676"/>
<name>A0A1G6C676_9HYPH</name>
<dbReference type="InterPro" id="IPR011049">
    <property type="entry name" value="Serralysin-like_metalloprot_C"/>
</dbReference>
<comment type="subcellular location">
    <subcellularLocation>
        <location evidence="1">Secreted</location>
    </subcellularLocation>
</comment>
<proteinExistence type="predicted"/>
<dbReference type="InterPro" id="IPR050557">
    <property type="entry name" value="RTX_toxin/Mannuronan_C5-epim"/>
</dbReference>
<gene>
    <name evidence="3" type="ORF">SAMN02982931_02113</name>
</gene>
<dbReference type="PANTHER" id="PTHR38340:SF1">
    <property type="entry name" value="S-LAYER PROTEIN"/>
    <property type="match status" value="1"/>
</dbReference>
<evidence type="ECO:0000256" key="2">
    <source>
        <dbReference type="ARBA" id="ARBA00022525"/>
    </source>
</evidence>
<dbReference type="InterPro" id="IPR018511">
    <property type="entry name" value="Hemolysin-typ_Ca-bd_CS"/>
</dbReference>
<evidence type="ECO:0000313" key="4">
    <source>
        <dbReference type="Proteomes" id="UP000199071"/>
    </source>
</evidence>
<reference evidence="3 4" key="1">
    <citation type="submission" date="2016-10" db="EMBL/GenBank/DDBJ databases">
        <authorList>
            <person name="de Groot N.N."/>
        </authorList>
    </citation>
    <scope>NUCLEOTIDE SEQUENCE [LARGE SCALE GENOMIC DNA]</scope>
    <source>
        <strain evidence="3 4">ATCC 35022</strain>
    </source>
</reference>
<evidence type="ECO:0000313" key="3">
    <source>
        <dbReference type="EMBL" id="SDB28410.1"/>
    </source>
</evidence>
<dbReference type="Pfam" id="PF00353">
    <property type="entry name" value="HemolysinCabind"/>
    <property type="match status" value="2"/>
</dbReference>
<dbReference type="EMBL" id="FMXQ01000004">
    <property type="protein sequence ID" value="SDB28410.1"/>
    <property type="molecule type" value="Genomic_DNA"/>
</dbReference>
<dbReference type="PANTHER" id="PTHR38340">
    <property type="entry name" value="S-LAYER PROTEIN"/>
    <property type="match status" value="1"/>
</dbReference>
<keyword evidence="4" id="KW-1185">Reference proteome</keyword>
<dbReference type="GO" id="GO:0005576">
    <property type="term" value="C:extracellular region"/>
    <property type="evidence" value="ECO:0007669"/>
    <property type="project" value="UniProtKB-SubCell"/>
</dbReference>
<keyword evidence="2" id="KW-0964">Secreted</keyword>
<sequence length="265" mass="28386">MAKYTTTIAVDTTGKGPALTTSEFEPGATTSLIRILANQGLADAFYGELKGSFTYDGSSLNGGTVDTYITYKGSPPGPDAVLESYAALNTPIDVITLLGLSGEAAAAYLFRMTDLITGSPFGDKLNAFDGNDQVDGDAGNDMVWGGKGKDLLFGGPGNDKIWGGPGKDQIFGEEGNDKMWGEGGKDTFFIFEDSGKERIKDYNRKKDALVIDTDLVKNQNKLENLAKEKGDKVVIKFGGGDKLIIDDFSLKDLHKSTISFFDIDL</sequence>
<dbReference type="PRINTS" id="PR00313">
    <property type="entry name" value="CABNDNGRPT"/>
</dbReference>
<dbReference type="Proteomes" id="UP000199071">
    <property type="component" value="Unassembled WGS sequence"/>
</dbReference>
<dbReference type="STRING" id="665467.SAMN02982931_02113"/>
<dbReference type="InterPro" id="IPR001343">
    <property type="entry name" value="Hemolysn_Ca-bd"/>
</dbReference>
<evidence type="ECO:0000256" key="1">
    <source>
        <dbReference type="ARBA" id="ARBA00004613"/>
    </source>
</evidence>
<organism evidence="3 4">
    <name type="scientific">Bauldia litoralis</name>
    <dbReference type="NCBI Taxonomy" id="665467"/>
    <lineage>
        <taxon>Bacteria</taxon>
        <taxon>Pseudomonadati</taxon>
        <taxon>Pseudomonadota</taxon>
        <taxon>Alphaproteobacteria</taxon>
        <taxon>Hyphomicrobiales</taxon>
        <taxon>Kaistiaceae</taxon>
        <taxon>Bauldia</taxon>
    </lineage>
</organism>
<dbReference type="RefSeq" id="WP_090876406.1">
    <property type="nucleotide sequence ID" value="NZ_FMXQ01000004.1"/>
</dbReference>
<accession>A0A1G6C676</accession>
<dbReference type="Gene3D" id="2.150.10.10">
    <property type="entry name" value="Serralysin-like metalloprotease, C-terminal"/>
    <property type="match status" value="1"/>
</dbReference>
<dbReference type="OrthoDB" id="423072at2"/>